<dbReference type="PROSITE" id="PS50893">
    <property type="entry name" value="ABC_TRANSPORTER_2"/>
    <property type="match status" value="2"/>
</dbReference>
<dbReference type="SMART" id="SM00382">
    <property type="entry name" value="AAA"/>
    <property type="match status" value="1"/>
</dbReference>
<keyword evidence="4 6" id="KW-0067">ATP-binding</keyword>
<dbReference type="SUPFAM" id="SSF52540">
    <property type="entry name" value="P-loop containing nucleoside triphosphate hydrolases"/>
    <property type="match status" value="2"/>
</dbReference>
<organism evidence="6">
    <name type="scientific">Fervidicoccus fontis</name>
    <dbReference type="NCBI Taxonomy" id="683846"/>
    <lineage>
        <taxon>Archaea</taxon>
        <taxon>Thermoproteota</taxon>
        <taxon>Thermoprotei</taxon>
        <taxon>Fervidicoccales</taxon>
        <taxon>Fervidicoccaceae</taxon>
        <taxon>Fervidicoccus</taxon>
    </lineage>
</organism>
<evidence type="ECO:0000256" key="2">
    <source>
        <dbReference type="ARBA" id="ARBA00022737"/>
    </source>
</evidence>
<dbReference type="CDD" id="cd03216">
    <property type="entry name" value="ABC_Carb_Monos_I"/>
    <property type="match status" value="1"/>
</dbReference>
<dbReference type="PROSITE" id="PS00211">
    <property type="entry name" value="ABC_TRANSPORTER_1"/>
    <property type="match status" value="1"/>
</dbReference>
<dbReference type="InterPro" id="IPR027417">
    <property type="entry name" value="P-loop_NTPase"/>
</dbReference>
<feature type="domain" description="ABC transporter" evidence="5">
    <location>
        <begin position="268"/>
        <end position="513"/>
    </location>
</feature>
<dbReference type="Gene3D" id="3.40.50.300">
    <property type="entry name" value="P-loop containing nucleotide triphosphate hydrolases"/>
    <property type="match status" value="2"/>
</dbReference>
<reference evidence="6" key="1">
    <citation type="journal article" date="2020" name="mSystems">
        <title>Genome- and Community-Level Interaction Insights into Carbon Utilization and Element Cycling Functions of Hydrothermarchaeota in Hydrothermal Sediment.</title>
        <authorList>
            <person name="Zhou Z."/>
            <person name="Liu Y."/>
            <person name="Xu W."/>
            <person name="Pan J."/>
            <person name="Luo Z.H."/>
            <person name="Li M."/>
        </authorList>
    </citation>
    <scope>NUCLEOTIDE SEQUENCE [LARGE SCALE GENOMIC DNA]</scope>
    <source>
        <strain evidence="6">SpSt-123</strain>
    </source>
</reference>
<keyword evidence="3" id="KW-0547">Nucleotide-binding</keyword>
<accession>A0A7C1DZV6</accession>
<dbReference type="GO" id="GO:0016887">
    <property type="term" value="F:ATP hydrolysis activity"/>
    <property type="evidence" value="ECO:0007669"/>
    <property type="project" value="InterPro"/>
</dbReference>
<dbReference type="PANTHER" id="PTHR43790:SF9">
    <property type="entry name" value="GALACTOFURANOSE TRANSPORTER ATP-BINDING PROTEIN YTFR"/>
    <property type="match status" value="1"/>
</dbReference>
<evidence type="ECO:0000313" key="6">
    <source>
        <dbReference type="EMBL" id="HDS10477.1"/>
    </source>
</evidence>
<protein>
    <submittedName>
        <fullName evidence="6">ABC transporter ATP-binding protein</fullName>
    </submittedName>
</protein>
<dbReference type="InterPro" id="IPR050107">
    <property type="entry name" value="ABC_carbohydrate_import_ATPase"/>
</dbReference>
<sequence>MMQTPIIRTENLIKIYQDGTVALRGVSISIRKGEIVGLLGENGAGKTTLVKILAGILKPTDGKIYVNGNEVRIRNSKHALDLGIGLVQQHFSLIDNMTVLENIILGKEESSLFSTLKLKRHRERIQELIEKTGLQVPLDVEVGLLPVGLKQRVEILKVLYKGVDILILDEPTTFLTPHEVNELFTFLRKLVSYGKTVVFISHKIKEVLSITDRIIVMRNGKIVKELPTKDATPEVLASLMIGEKSVQQINQAIEIKEAQSTGSKEPVMVVRNLRVRNDLGVESVRGVSFELFPGEIFGVAGVEGNGQDELVEAIVGMRPPIDGEIIINGEKIDKHNPILTYSKGVSYIPGDRDRFGIILQFNVKENTFLSRQWEREFLGKLSSIKWSLVSELAKKIVERFKIVAPSINTLAKSLSGGNRQRLLVGRELTKKSKIIIAVHPTRGLDIASTEYIQSLLLQAKKEGRSVFLVSADLDEVLKLSDRIAVMYEGKFLAVKPKAEYTLEEIGLLMGGIKK</sequence>
<evidence type="ECO:0000259" key="5">
    <source>
        <dbReference type="PROSITE" id="PS50893"/>
    </source>
</evidence>
<dbReference type="GO" id="GO:0005524">
    <property type="term" value="F:ATP binding"/>
    <property type="evidence" value="ECO:0007669"/>
    <property type="project" value="UniProtKB-KW"/>
</dbReference>
<proteinExistence type="predicted"/>
<dbReference type="EMBL" id="DSDY01000085">
    <property type="protein sequence ID" value="HDS10477.1"/>
    <property type="molecule type" value="Genomic_DNA"/>
</dbReference>
<evidence type="ECO:0000256" key="1">
    <source>
        <dbReference type="ARBA" id="ARBA00022448"/>
    </source>
</evidence>
<comment type="caution">
    <text evidence="6">The sequence shown here is derived from an EMBL/GenBank/DDBJ whole genome shotgun (WGS) entry which is preliminary data.</text>
</comment>
<dbReference type="InterPro" id="IPR017871">
    <property type="entry name" value="ABC_transporter-like_CS"/>
</dbReference>
<evidence type="ECO:0000256" key="3">
    <source>
        <dbReference type="ARBA" id="ARBA00022741"/>
    </source>
</evidence>
<feature type="domain" description="ABC transporter" evidence="5">
    <location>
        <begin position="7"/>
        <end position="244"/>
    </location>
</feature>
<keyword evidence="1" id="KW-0813">Transport</keyword>
<gene>
    <name evidence="6" type="ORF">ENO04_02480</name>
</gene>
<dbReference type="Pfam" id="PF00005">
    <property type="entry name" value="ABC_tran"/>
    <property type="match status" value="2"/>
</dbReference>
<keyword evidence="2" id="KW-0677">Repeat</keyword>
<dbReference type="CDD" id="cd03215">
    <property type="entry name" value="ABC_Carb_Monos_II"/>
    <property type="match status" value="1"/>
</dbReference>
<dbReference type="InterPro" id="IPR003593">
    <property type="entry name" value="AAA+_ATPase"/>
</dbReference>
<name>A0A7C1DZV6_9CREN</name>
<dbReference type="PANTHER" id="PTHR43790">
    <property type="entry name" value="CARBOHYDRATE TRANSPORT ATP-BINDING PROTEIN MG119-RELATED"/>
    <property type="match status" value="1"/>
</dbReference>
<dbReference type="AlphaFoldDB" id="A0A7C1DZV6"/>
<evidence type="ECO:0000256" key="4">
    <source>
        <dbReference type="ARBA" id="ARBA00022840"/>
    </source>
</evidence>
<dbReference type="InterPro" id="IPR003439">
    <property type="entry name" value="ABC_transporter-like_ATP-bd"/>
</dbReference>